<dbReference type="InterPro" id="IPR038142">
    <property type="entry name" value="Cytochrome_P460_sp"/>
</dbReference>
<dbReference type="EMBL" id="LPWG01000011">
    <property type="protein sequence ID" value="ODR99520.1"/>
    <property type="molecule type" value="Genomic_DNA"/>
</dbReference>
<dbReference type="AlphaFoldDB" id="A0A1E3W161"/>
<proteinExistence type="predicted"/>
<name>A0A1E3W161_9HYPH</name>
<evidence type="ECO:0000259" key="1">
    <source>
        <dbReference type="Pfam" id="PF16694"/>
    </source>
</evidence>
<dbReference type="CDD" id="cd20750">
    <property type="entry name" value="cyt_c_I"/>
    <property type="match status" value="1"/>
</dbReference>
<keyword evidence="3" id="KW-1185">Reference proteome</keyword>
<dbReference type="Gene3D" id="3.50.70.20">
    <property type="entry name" value="Cytochrome P460"/>
    <property type="match status" value="1"/>
</dbReference>
<evidence type="ECO:0000313" key="2">
    <source>
        <dbReference type="EMBL" id="ODR99520.1"/>
    </source>
</evidence>
<protein>
    <submittedName>
        <fullName evidence="2">Cytochrome c, class I</fullName>
    </submittedName>
</protein>
<dbReference type="Pfam" id="PF16694">
    <property type="entry name" value="Cytochrome_P460"/>
    <property type="match status" value="1"/>
</dbReference>
<dbReference type="Proteomes" id="UP000094501">
    <property type="component" value="Unassembled WGS sequence"/>
</dbReference>
<accession>A0A1E3W161</accession>
<organism evidence="2 3">
    <name type="scientific">Methyloceanibacter methanicus</name>
    <dbReference type="NCBI Taxonomy" id="1774968"/>
    <lineage>
        <taxon>Bacteria</taxon>
        <taxon>Pseudomonadati</taxon>
        <taxon>Pseudomonadota</taxon>
        <taxon>Alphaproteobacteria</taxon>
        <taxon>Hyphomicrobiales</taxon>
        <taxon>Hyphomicrobiaceae</taxon>
        <taxon>Methyloceanibacter</taxon>
    </lineage>
</organism>
<comment type="caution">
    <text evidence="2">The sequence shown here is derived from an EMBL/GenBank/DDBJ whole genome shotgun (WGS) entry which is preliminary data.</text>
</comment>
<gene>
    <name evidence="2" type="ORF">AUC68_04625</name>
</gene>
<dbReference type="InterPro" id="IPR032033">
    <property type="entry name" value="Cytochrome_P460"/>
</dbReference>
<feature type="domain" description="Cytochrome P460" evidence="1">
    <location>
        <begin position="29"/>
        <end position="160"/>
    </location>
</feature>
<dbReference type="STRING" id="1774968.AUC68_04625"/>
<evidence type="ECO:0000313" key="3">
    <source>
        <dbReference type="Proteomes" id="UP000094501"/>
    </source>
</evidence>
<sequence length="169" mass="18576">MNAAQSAPEAKAVAELEALLHVPAANYRRDWVLLGTFSVLADDPSKGAKELHVVYAEPETVDAYRRTGAFPDGSVLVKDVLAAKSERLTTGLASYAETLVGRFVMVKDEGEKHAGKSPLWGDGWGWAFYEGNETEETVTTDYRQNCLGCHEPARSQDLIYVQGYPVLQR</sequence>
<reference evidence="2 3" key="1">
    <citation type="journal article" date="2016" name="Environ. Microbiol.">
        <title>New Methyloceanibacter diversity from North Sea sediments includes methanotroph containing solely the soluble methane monooxygenase.</title>
        <authorList>
            <person name="Vekeman B."/>
            <person name="Kerckhof F.M."/>
            <person name="Cremers G."/>
            <person name="de Vos P."/>
            <person name="Vandamme P."/>
            <person name="Boon N."/>
            <person name="Op den Camp H.J."/>
            <person name="Heylen K."/>
        </authorList>
    </citation>
    <scope>NUCLEOTIDE SEQUENCE [LARGE SCALE GENOMIC DNA]</scope>
    <source>
        <strain evidence="2 3">R-67174</strain>
    </source>
</reference>